<keyword evidence="3" id="KW-1185">Reference proteome</keyword>
<gene>
    <name evidence="2" type="ORF">DPMN_168034</name>
</gene>
<dbReference type="AlphaFoldDB" id="A0A9D4IWV5"/>
<comment type="caution">
    <text evidence="2">The sequence shown here is derived from an EMBL/GenBank/DDBJ whole genome shotgun (WGS) entry which is preliminary data.</text>
</comment>
<reference evidence="2" key="2">
    <citation type="submission" date="2020-11" db="EMBL/GenBank/DDBJ databases">
        <authorList>
            <person name="McCartney M.A."/>
            <person name="Auch B."/>
            <person name="Kono T."/>
            <person name="Mallez S."/>
            <person name="Becker A."/>
            <person name="Gohl D.M."/>
            <person name="Silverstein K.A.T."/>
            <person name="Koren S."/>
            <person name="Bechman K.B."/>
            <person name="Herman A."/>
            <person name="Abrahante J.E."/>
            <person name="Garbe J."/>
        </authorList>
    </citation>
    <scope>NUCLEOTIDE SEQUENCE</scope>
    <source>
        <strain evidence="2">Duluth1</strain>
        <tissue evidence="2">Whole animal</tissue>
    </source>
</reference>
<name>A0A9D4IWV5_DREPO</name>
<evidence type="ECO:0000256" key="1">
    <source>
        <dbReference type="SAM" id="Phobius"/>
    </source>
</evidence>
<keyword evidence="1" id="KW-1133">Transmembrane helix</keyword>
<proteinExistence type="predicted"/>
<accession>A0A9D4IWV5</accession>
<organism evidence="2 3">
    <name type="scientific">Dreissena polymorpha</name>
    <name type="common">Zebra mussel</name>
    <name type="synonym">Mytilus polymorpha</name>
    <dbReference type="NCBI Taxonomy" id="45954"/>
    <lineage>
        <taxon>Eukaryota</taxon>
        <taxon>Metazoa</taxon>
        <taxon>Spiralia</taxon>
        <taxon>Lophotrochozoa</taxon>
        <taxon>Mollusca</taxon>
        <taxon>Bivalvia</taxon>
        <taxon>Autobranchia</taxon>
        <taxon>Heteroconchia</taxon>
        <taxon>Euheterodonta</taxon>
        <taxon>Imparidentia</taxon>
        <taxon>Neoheterodontei</taxon>
        <taxon>Myida</taxon>
        <taxon>Dreissenoidea</taxon>
        <taxon>Dreissenidae</taxon>
        <taxon>Dreissena</taxon>
    </lineage>
</organism>
<sequence length="68" mass="7835">MPKPLHYVTFFSPVVMMFFVGSLLMILTTLTFVVGGNMEKLCQPLLDLSMFKDVRCKISFQMLLNRKS</sequence>
<dbReference type="EMBL" id="JAIWYP010000008">
    <property type="protein sequence ID" value="KAH3789845.1"/>
    <property type="molecule type" value="Genomic_DNA"/>
</dbReference>
<keyword evidence="1" id="KW-0472">Membrane</keyword>
<protein>
    <submittedName>
        <fullName evidence="2">Uncharacterized protein</fullName>
    </submittedName>
</protein>
<evidence type="ECO:0000313" key="3">
    <source>
        <dbReference type="Proteomes" id="UP000828390"/>
    </source>
</evidence>
<feature type="transmembrane region" description="Helical" evidence="1">
    <location>
        <begin position="6"/>
        <end position="34"/>
    </location>
</feature>
<reference evidence="2" key="1">
    <citation type="journal article" date="2019" name="bioRxiv">
        <title>The Genome of the Zebra Mussel, Dreissena polymorpha: A Resource for Invasive Species Research.</title>
        <authorList>
            <person name="McCartney M.A."/>
            <person name="Auch B."/>
            <person name="Kono T."/>
            <person name="Mallez S."/>
            <person name="Zhang Y."/>
            <person name="Obille A."/>
            <person name="Becker A."/>
            <person name="Abrahante J.E."/>
            <person name="Garbe J."/>
            <person name="Badalamenti J.P."/>
            <person name="Herman A."/>
            <person name="Mangelson H."/>
            <person name="Liachko I."/>
            <person name="Sullivan S."/>
            <person name="Sone E.D."/>
            <person name="Koren S."/>
            <person name="Silverstein K.A.T."/>
            <person name="Beckman K.B."/>
            <person name="Gohl D.M."/>
        </authorList>
    </citation>
    <scope>NUCLEOTIDE SEQUENCE</scope>
    <source>
        <strain evidence="2">Duluth1</strain>
        <tissue evidence="2">Whole animal</tissue>
    </source>
</reference>
<dbReference type="Proteomes" id="UP000828390">
    <property type="component" value="Unassembled WGS sequence"/>
</dbReference>
<evidence type="ECO:0000313" key="2">
    <source>
        <dbReference type="EMBL" id="KAH3789845.1"/>
    </source>
</evidence>
<keyword evidence="1" id="KW-0812">Transmembrane</keyword>